<evidence type="ECO:0000313" key="15">
    <source>
        <dbReference type="Proteomes" id="UP000694397"/>
    </source>
</evidence>
<evidence type="ECO:0000259" key="13">
    <source>
        <dbReference type="PROSITE" id="PS50259"/>
    </source>
</evidence>
<comment type="similarity">
    <text evidence="11">Belongs to the G-protein coupled receptor 3 family. TAS1R subfamily.</text>
</comment>
<feature type="transmembrane region" description="Helical" evidence="12">
    <location>
        <begin position="598"/>
        <end position="622"/>
    </location>
</feature>
<dbReference type="FunFam" id="2.10.50.30:FF:000004">
    <property type="entry name" value="Taste receptor type 1 member 3-like protein"/>
    <property type="match status" value="1"/>
</dbReference>
<organism evidence="14 15">
    <name type="scientific">Scleropages formosus</name>
    <name type="common">Asian bonytongue</name>
    <name type="synonym">Osteoglossum formosum</name>
    <dbReference type="NCBI Taxonomy" id="113540"/>
    <lineage>
        <taxon>Eukaryota</taxon>
        <taxon>Metazoa</taxon>
        <taxon>Chordata</taxon>
        <taxon>Craniata</taxon>
        <taxon>Vertebrata</taxon>
        <taxon>Euteleostomi</taxon>
        <taxon>Actinopterygii</taxon>
        <taxon>Neopterygii</taxon>
        <taxon>Teleostei</taxon>
        <taxon>Osteoglossocephala</taxon>
        <taxon>Osteoglossomorpha</taxon>
        <taxon>Osteoglossiformes</taxon>
        <taxon>Osteoglossidae</taxon>
        <taxon>Scleropages</taxon>
    </lineage>
</organism>
<dbReference type="PROSITE" id="PS50259">
    <property type="entry name" value="G_PROTEIN_RECEP_F3_4"/>
    <property type="match status" value="1"/>
</dbReference>
<evidence type="ECO:0000256" key="6">
    <source>
        <dbReference type="ARBA" id="ARBA00023040"/>
    </source>
</evidence>
<dbReference type="GO" id="GO:0005886">
    <property type="term" value="C:plasma membrane"/>
    <property type="evidence" value="ECO:0007669"/>
    <property type="project" value="UniProtKB-SubCell"/>
</dbReference>
<feature type="domain" description="G-protein coupled receptors family 3 profile" evidence="13">
    <location>
        <begin position="596"/>
        <end position="861"/>
    </location>
</feature>
<feature type="transmembrane region" description="Helical" evidence="12">
    <location>
        <begin position="817"/>
        <end position="839"/>
    </location>
</feature>
<keyword evidence="4" id="KW-0732">Signal</keyword>
<feature type="transmembrane region" description="Helical" evidence="12">
    <location>
        <begin position="711"/>
        <end position="729"/>
    </location>
</feature>
<dbReference type="GO" id="GO:0050909">
    <property type="term" value="P:sensory perception of taste"/>
    <property type="evidence" value="ECO:0007669"/>
    <property type="project" value="UniProtKB-ARBA"/>
</dbReference>
<accession>A0A8C9SBE8</accession>
<feature type="transmembrane region" description="Helical" evidence="12">
    <location>
        <begin position="667"/>
        <end position="690"/>
    </location>
</feature>
<dbReference type="InterPro" id="IPR038550">
    <property type="entry name" value="GPCR_3_9-Cys_sf"/>
</dbReference>
<dbReference type="InterPro" id="IPR001828">
    <property type="entry name" value="ANF_lig-bd_rcpt"/>
</dbReference>
<protein>
    <submittedName>
        <fullName evidence="14">Taste receptor, type 1, member 1</fullName>
    </submittedName>
</protein>
<dbReference type="Proteomes" id="UP000694397">
    <property type="component" value="Chromosome 2"/>
</dbReference>
<feature type="transmembrane region" description="Helical" evidence="12">
    <location>
        <begin position="791"/>
        <end position="811"/>
    </location>
</feature>
<keyword evidence="5 12" id="KW-1133">Transmembrane helix</keyword>
<evidence type="ECO:0000256" key="1">
    <source>
        <dbReference type="ARBA" id="ARBA00004651"/>
    </source>
</evidence>
<evidence type="ECO:0000256" key="8">
    <source>
        <dbReference type="ARBA" id="ARBA00023170"/>
    </source>
</evidence>
<feature type="transmembrane region" description="Helical" evidence="12">
    <location>
        <begin position="634"/>
        <end position="655"/>
    </location>
</feature>
<dbReference type="Gene3D" id="2.10.50.30">
    <property type="entry name" value="GPCR, family 3, nine cysteines domain"/>
    <property type="match status" value="1"/>
</dbReference>
<keyword evidence="9" id="KW-0325">Glycoprotein</keyword>
<evidence type="ECO:0000256" key="11">
    <source>
        <dbReference type="ARBA" id="ARBA00038492"/>
    </source>
</evidence>
<dbReference type="InterPro" id="IPR028082">
    <property type="entry name" value="Peripla_BP_I"/>
</dbReference>
<dbReference type="PANTHER" id="PTHR24061:SF3">
    <property type="entry name" value="TASTE RECEPTOR TYPE 1 MEMBER 1"/>
    <property type="match status" value="1"/>
</dbReference>
<evidence type="ECO:0000256" key="2">
    <source>
        <dbReference type="ARBA" id="ARBA00022475"/>
    </source>
</evidence>
<dbReference type="InterPro" id="IPR017979">
    <property type="entry name" value="GPCR_3_CS"/>
</dbReference>
<evidence type="ECO:0000256" key="10">
    <source>
        <dbReference type="ARBA" id="ARBA00023224"/>
    </source>
</evidence>
<keyword evidence="7 12" id="KW-0472">Membrane</keyword>
<dbReference type="PROSITE" id="PS00981">
    <property type="entry name" value="G_PROTEIN_RECEP_F3_3"/>
    <property type="match status" value="1"/>
</dbReference>
<reference evidence="14" key="3">
    <citation type="submission" date="2025-09" db="UniProtKB">
        <authorList>
            <consortium name="Ensembl"/>
        </authorList>
    </citation>
    <scope>IDENTIFICATION</scope>
</reference>
<evidence type="ECO:0000256" key="4">
    <source>
        <dbReference type="ARBA" id="ARBA00022729"/>
    </source>
</evidence>
<dbReference type="InterPro" id="IPR017978">
    <property type="entry name" value="GPCR_3_C"/>
</dbReference>
<dbReference type="AlphaFoldDB" id="A0A8C9SBE8"/>
<keyword evidence="8" id="KW-0675">Receptor</keyword>
<comment type="subcellular location">
    <subcellularLocation>
        <location evidence="1">Cell membrane</location>
        <topology evidence="1">Multi-pass membrane protein</topology>
    </subcellularLocation>
</comment>
<dbReference type="GO" id="GO:0004930">
    <property type="term" value="F:G protein-coupled receptor activity"/>
    <property type="evidence" value="ECO:0007669"/>
    <property type="project" value="UniProtKB-KW"/>
</dbReference>
<keyword evidence="15" id="KW-1185">Reference proteome</keyword>
<keyword evidence="6" id="KW-0297">G-protein coupled receptor</keyword>
<dbReference type="InterPro" id="IPR011500">
    <property type="entry name" value="GPCR_3_9-Cys_dom"/>
</dbReference>
<sequence length="869" mass="95222">MQTPEYANIFAQPIKAKADEAETHTGSSCEMGITSVHTLSLLMCAVSARSIQAQSAGWGPLSELHLSGDYSFAGMFPLHNLAYTSNLPDLQDCSQGIPNIHGYHLMQAMRFAIEQINNGTANGALLPGVKLGYQIYDICSMSASALSTLELLAQQYTEDVGQSAWDGVRAIAVIGPDSSSYSFITAPALAYYLVPEISYEASNEMLSNKKLYPTFFRTIPSDRNQVMAMIELLVKFNWTWIALLGSDNDYGLQGMLSLSQLAPSNGICIAYQGVIPTYSAATRPQIKQMVKSILQTHVTTVVVFSSKRIVSGFFQVVIEQNVTDKVWIGTEDWSVAKLVSGIPGIQTIGSVLGVSIKSAMLPGLKEFEDRSIELSRQSAMMSQNSANLWNQAVPCLQNSTMSMLTSGDLSMGMYDITSAFNVYKAVYALAHALHLLLSCDSGTCQKMQVKPWQLLQALKQVRFSIENTSMYFDSNGDPPTGYDIVAWDWTGGLWSLPIIGSYSPNPSRLKINITIKLPDEHIPVSVCSPECPTGYKRILNGQHKCCFDCEACLAATFLNKSDPTSCQSCTLDEWAPPESEQCFNRTVIYLPWDEPMSVALLVVLALTMLLTLGTALTFLLHLNTPVVKSAGGRTCLVMLTALLGAAGSAFCHFGLPRPMACLLKQPLFTFSITVCLACVAVRSIQVVCIFKLANRLPRAYETWAKNNGPQVVIAALSGTELFISLVRVSSEPPRPTEDHQFYDDAIVLECSGFLWPGAAIELAYVALLSGLCFGFSYMGKDLPANYNEAKCITFSLLIYIISWISVFTMYSVSRDEFVMALHVGAILASVLGMLGGYFLPKMYIILLKPQMNTTAHFQNCIQMYTMSKE</sequence>
<dbReference type="InterPro" id="IPR000068">
    <property type="entry name" value="GPCR_3_Ca_sens_rcpt-rel"/>
</dbReference>
<evidence type="ECO:0000256" key="12">
    <source>
        <dbReference type="SAM" id="Phobius"/>
    </source>
</evidence>
<keyword evidence="3 12" id="KW-0812">Transmembrane</keyword>
<reference evidence="14 15" key="1">
    <citation type="submission" date="2019-04" db="EMBL/GenBank/DDBJ databases">
        <authorList>
            <consortium name="Wellcome Sanger Institute Data Sharing"/>
        </authorList>
    </citation>
    <scope>NUCLEOTIDE SEQUENCE [LARGE SCALE GENOMIC DNA]</scope>
</reference>
<keyword evidence="2" id="KW-1003">Cell membrane</keyword>
<evidence type="ECO:0000313" key="14">
    <source>
        <dbReference type="Ensembl" id="ENSSFOP00015028204.2"/>
    </source>
</evidence>
<evidence type="ECO:0000256" key="9">
    <source>
        <dbReference type="ARBA" id="ARBA00023180"/>
    </source>
</evidence>
<dbReference type="Gene3D" id="3.40.50.2300">
    <property type="match status" value="2"/>
</dbReference>
<evidence type="ECO:0000256" key="7">
    <source>
        <dbReference type="ARBA" id="ARBA00023136"/>
    </source>
</evidence>
<proteinExistence type="inferred from homology"/>
<dbReference type="GeneTree" id="ENSGT00940000166394"/>
<dbReference type="InterPro" id="IPR000337">
    <property type="entry name" value="GPCR_3"/>
</dbReference>
<dbReference type="SUPFAM" id="SSF53822">
    <property type="entry name" value="Periplasmic binding protein-like I"/>
    <property type="match status" value="1"/>
</dbReference>
<dbReference type="PRINTS" id="PR00248">
    <property type="entry name" value="GPCRMGR"/>
</dbReference>
<gene>
    <name evidence="14" type="primary">LOC108933496</name>
</gene>
<evidence type="ECO:0000256" key="3">
    <source>
        <dbReference type="ARBA" id="ARBA00022692"/>
    </source>
</evidence>
<dbReference type="Ensembl" id="ENSSFOT00015028524.2">
    <property type="protein sequence ID" value="ENSSFOP00015028204.2"/>
    <property type="gene ID" value="ENSSFOG00015018095.2"/>
</dbReference>
<dbReference type="FunFam" id="3.40.50.2300:FF:000016">
    <property type="entry name" value="Taste 1 receptor member 2"/>
    <property type="match status" value="1"/>
</dbReference>
<feature type="transmembrane region" description="Helical" evidence="12">
    <location>
        <begin position="762"/>
        <end position="779"/>
    </location>
</feature>
<dbReference type="Pfam" id="PF07562">
    <property type="entry name" value="NCD3G"/>
    <property type="match status" value="1"/>
</dbReference>
<dbReference type="PROSITE" id="PS00980">
    <property type="entry name" value="G_PROTEIN_RECEP_F3_2"/>
    <property type="match status" value="1"/>
</dbReference>
<dbReference type="Pfam" id="PF00003">
    <property type="entry name" value="7tm_3"/>
    <property type="match status" value="1"/>
</dbReference>
<keyword evidence="10" id="KW-0807">Transducer</keyword>
<evidence type="ECO:0000256" key="5">
    <source>
        <dbReference type="ARBA" id="ARBA00022989"/>
    </source>
</evidence>
<name>A0A8C9SBE8_SCLFO</name>
<reference evidence="14" key="2">
    <citation type="submission" date="2025-08" db="UniProtKB">
        <authorList>
            <consortium name="Ensembl"/>
        </authorList>
    </citation>
    <scope>IDENTIFICATION</scope>
</reference>
<dbReference type="Pfam" id="PF01094">
    <property type="entry name" value="ANF_receptor"/>
    <property type="match status" value="1"/>
</dbReference>
<dbReference type="PANTHER" id="PTHR24061">
    <property type="entry name" value="CALCIUM-SENSING RECEPTOR-RELATED"/>
    <property type="match status" value="1"/>
</dbReference>